<dbReference type="AlphaFoldDB" id="A0AAV5DFD0"/>
<proteinExistence type="predicted"/>
<reference evidence="1" key="1">
    <citation type="journal article" date="2018" name="DNA Res.">
        <title>Multiple hybrid de novo genome assembly of finger millet, an orphan allotetraploid crop.</title>
        <authorList>
            <person name="Hatakeyama M."/>
            <person name="Aluri S."/>
            <person name="Balachadran M.T."/>
            <person name="Sivarajan S.R."/>
            <person name="Patrignani A."/>
            <person name="Gruter S."/>
            <person name="Poveda L."/>
            <person name="Shimizu-Inatsugi R."/>
            <person name="Baeten J."/>
            <person name="Francoijs K.J."/>
            <person name="Nataraja K.N."/>
            <person name="Reddy Y.A.N."/>
            <person name="Phadnis S."/>
            <person name="Ravikumar R.L."/>
            <person name="Schlapbach R."/>
            <person name="Sreeman S.M."/>
            <person name="Shimizu K.K."/>
        </authorList>
    </citation>
    <scope>NUCLEOTIDE SEQUENCE</scope>
</reference>
<sequence length="197" mass="22574">MINKDKSLILFSPNTPRHVRETMKATMSITHETSGERYLGLPVSVGRFGKNTFAYLKKRIWASVQGWQEKMLSKAGKEILIKAVAQAIPTYAMSCFDLTKGLCDELSSMIGRYWWSQQDKEHKMHWLSWETLTRSKKHGGPGFGDLHLFNMAMLSRQAWRLLNNQDTLCGQVLKAKYFPDGKLLQCWGPGWHLILVA</sequence>
<dbReference type="Proteomes" id="UP001054889">
    <property type="component" value="Unassembled WGS sequence"/>
</dbReference>
<protein>
    <submittedName>
        <fullName evidence="1">Uncharacterized protein</fullName>
    </submittedName>
</protein>
<name>A0AAV5DFD0_ELECO</name>
<keyword evidence="2" id="KW-1185">Reference proteome</keyword>
<dbReference type="PANTHER" id="PTHR33116:SF86">
    <property type="entry name" value="REVERSE TRANSCRIPTASE DOMAIN-CONTAINING PROTEIN"/>
    <property type="match status" value="1"/>
</dbReference>
<comment type="caution">
    <text evidence="1">The sequence shown here is derived from an EMBL/GenBank/DDBJ whole genome shotgun (WGS) entry which is preliminary data.</text>
</comment>
<dbReference type="PANTHER" id="PTHR33116">
    <property type="entry name" value="REVERSE TRANSCRIPTASE ZINC-BINDING DOMAIN-CONTAINING PROTEIN-RELATED-RELATED"/>
    <property type="match status" value="1"/>
</dbReference>
<gene>
    <name evidence="1" type="primary">ga26913</name>
    <name evidence="1" type="ORF">PR202_ga26913</name>
</gene>
<organism evidence="1 2">
    <name type="scientific">Eleusine coracana subsp. coracana</name>
    <dbReference type="NCBI Taxonomy" id="191504"/>
    <lineage>
        <taxon>Eukaryota</taxon>
        <taxon>Viridiplantae</taxon>
        <taxon>Streptophyta</taxon>
        <taxon>Embryophyta</taxon>
        <taxon>Tracheophyta</taxon>
        <taxon>Spermatophyta</taxon>
        <taxon>Magnoliopsida</taxon>
        <taxon>Liliopsida</taxon>
        <taxon>Poales</taxon>
        <taxon>Poaceae</taxon>
        <taxon>PACMAD clade</taxon>
        <taxon>Chloridoideae</taxon>
        <taxon>Cynodonteae</taxon>
        <taxon>Eleusininae</taxon>
        <taxon>Eleusine</taxon>
    </lineage>
</organism>
<evidence type="ECO:0000313" key="2">
    <source>
        <dbReference type="Proteomes" id="UP001054889"/>
    </source>
</evidence>
<accession>A0AAV5DFD0</accession>
<evidence type="ECO:0000313" key="1">
    <source>
        <dbReference type="EMBL" id="GJN08951.1"/>
    </source>
</evidence>
<dbReference type="EMBL" id="BQKI01000015">
    <property type="protein sequence ID" value="GJN08951.1"/>
    <property type="molecule type" value="Genomic_DNA"/>
</dbReference>
<reference evidence="1" key="2">
    <citation type="submission" date="2021-12" db="EMBL/GenBank/DDBJ databases">
        <title>Resequencing data analysis of finger millet.</title>
        <authorList>
            <person name="Hatakeyama M."/>
            <person name="Aluri S."/>
            <person name="Balachadran M.T."/>
            <person name="Sivarajan S.R."/>
            <person name="Poveda L."/>
            <person name="Shimizu-Inatsugi R."/>
            <person name="Schlapbach R."/>
            <person name="Sreeman S.M."/>
            <person name="Shimizu K.K."/>
        </authorList>
    </citation>
    <scope>NUCLEOTIDE SEQUENCE</scope>
</reference>